<accession>A0A154NY87</accession>
<gene>
    <name evidence="1" type="ORF">WN55_01771</name>
</gene>
<sequence>MIISNELGLGCAIYTAYARMKCTRNLSVTKIFCKYLGNSGRTVVTCARKVLHNDDLDNIFQGH</sequence>
<reference evidence="1 2" key="1">
    <citation type="submission" date="2015-07" db="EMBL/GenBank/DDBJ databases">
        <title>The genome of Dufourea novaeangliae.</title>
        <authorList>
            <person name="Pan H."/>
            <person name="Kapheim K."/>
        </authorList>
    </citation>
    <scope>NUCLEOTIDE SEQUENCE [LARGE SCALE GENOMIC DNA]</scope>
    <source>
        <strain evidence="1">0120121106</strain>
        <tissue evidence="1">Whole body</tissue>
    </source>
</reference>
<evidence type="ECO:0000313" key="2">
    <source>
        <dbReference type="Proteomes" id="UP000076502"/>
    </source>
</evidence>
<evidence type="ECO:0000313" key="1">
    <source>
        <dbReference type="EMBL" id="KZC03840.1"/>
    </source>
</evidence>
<proteinExistence type="predicted"/>
<dbReference type="AlphaFoldDB" id="A0A154NY87"/>
<dbReference type="Proteomes" id="UP000076502">
    <property type="component" value="Unassembled WGS sequence"/>
</dbReference>
<organism evidence="1 2">
    <name type="scientific">Dufourea novaeangliae</name>
    <name type="common">Sweat bee</name>
    <dbReference type="NCBI Taxonomy" id="178035"/>
    <lineage>
        <taxon>Eukaryota</taxon>
        <taxon>Metazoa</taxon>
        <taxon>Ecdysozoa</taxon>
        <taxon>Arthropoda</taxon>
        <taxon>Hexapoda</taxon>
        <taxon>Insecta</taxon>
        <taxon>Pterygota</taxon>
        <taxon>Neoptera</taxon>
        <taxon>Endopterygota</taxon>
        <taxon>Hymenoptera</taxon>
        <taxon>Apocrita</taxon>
        <taxon>Aculeata</taxon>
        <taxon>Apoidea</taxon>
        <taxon>Anthophila</taxon>
        <taxon>Halictidae</taxon>
        <taxon>Rophitinae</taxon>
        <taxon>Dufourea</taxon>
    </lineage>
</organism>
<name>A0A154NY87_DUFNO</name>
<protein>
    <submittedName>
        <fullName evidence="1">Uncharacterized protein</fullName>
    </submittedName>
</protein>
<keyword evidence="2" id="KW-1185">Reference proteome</keyword>
<dbReference type="EMBL" id="KQ434771">
    <property type="protein sequence ID" value="KZC03840.1"/>
    <property type="molecule type" value="Genomic_DNA"/>
</dbReference>